<evidence type="ECO:0000313" key="2">
    <source>
        <dbReference type="Proteomes" id="UP000276133"/>
    </source>
</evidence>
<protein>
    <submittedName>
        <fullName evidence="1">Uncharacterized protein</fullName>
    </submittedName>
</protein>
<keyword evidence="2" id="KW-1185">Reference proteome</keyword>
<comment type="caution">
    <text evidence="1">The sequence shown here is derived from an EMBL/GenBank/DDBJ whole genome shotgun (WGS) entry which is preliminary data.</text>
</comment>
<accession>A0A3M7SRT0</accession>
<sequence length="126" mass="13975">MDSKGISVKSFDGHTDSKEFKRLFDLNAVLLNWSDEKKLTVLPLLLTAKAKRLNDGLTDAQKTTSELIVTELVNGCSQSAEALHQDFLDRKPLFDETVVDFAKSLQALLEKALPALDTAQKKQGKE</sequence>
<name>A0A3M7SRT0_BRAPC</name>
<evidence type="ECO:0000313" key="1">
    <source>
        <dbReference type="EMBL" id="RNA38382.1"/>
    </source>
</evidence>
<proteinExistence type="predicted"/>
<dbReference type="AlphaFoldDB" id="A0A3M7SRT0"/>
<reference evidence="1 2" key="1">
    <citation type="journal article" date="2018" name="Sci. Rep.">
        <title>Genomic signatures of local adaptation to the degree of environmental predictability in rotifers.</title>
        <authorList>
            <person name="Franch-Gras L."/>
            <person name="Hahn C."/>
            <person name="Garcia-Roger E.M."/>
            <person name="Carmona M.J."/>
            <person name="Serra M."/>
            <person name="Gomez A."/>
        </authorList>
    </citation>
    <scope>NUCLEOTIDE SEQUENCE [LARGE SCALE GENOMIC DNA]</scope>
    <source>
        <strain evidence="1">HYR1</strain>
    </source>
</reference>
<dbReference type="EMBL" id="REGN01000881">
    <property type="protein sequence ID" value="RNA38382.1"/>
    <property type="molecule type" value="Genomic_DNA"/>
</dbReference>
<dbReference type="Proteomes" id="UP000276133">
    <property type="component" value="Unassembled WGS sequence"/>
</dbReference>
<gene>
    <name evidence="1" type="ORF">BpHYR1_042960</name>
</gene>
<organism evidence="1 2">
    <name type="scientific">Brachionus plicatilis</name>
    <name type="common">Marine rotifer</name>
    <name type="synonym">Brachionus muelleri</name>
    <dbReference type="NCBI Taxonomy" id="10195"/>
    <lineage>
        <taxon>Eukaryota</taxon>
        <taxon>Metazoa</taxon>
        <taxon>Spiralia</taxon>
        <taxon>Gnathifera</taxon>
        <taxon>Rotifera</taxon>
        <taxon>Eurotatoria</taxon>
        <taxon>Monogononta</taxon>
        <taxon>Pseudotrocha</taxon>
        <taxon>Ploima</taxon>
        <taxon>Brachionidae</taxon>
        <taxon>Brachionus</taxon>
    </lineage>
</organism>